<dbReference type="EMBL" id="QKZU01000015">
    <property type="protein sequence ID" value="PZX52435.1"/>
    <property type="molecule type" value="Genomic_DNA"/>
</dbReference>
<protein>
    <submittedName>
        <fullName evidence="1">Uncharacterized protein</fullName>
    </submittedName>
</protein>
<sequence>MKRTQRNLLILAVLLIVFSNLISGYINVFTRGLFPTYHYQTANAEFEFTAMPSKGRDVEMMEHHFQTFKNNNPKSEEQQVFRTFKRNPLQFWNWYSYMTNDIYTYKYQHPNSKGKLVIN</sequence>
<dbReference type="AlphaFoldDB" id="A0A2W7RNU8"/>
<comment type="caution">
    <text evidence="1">The sequence shown here is derived from an EMBL/GenBank/DDBJ whole genome shotgun (WGS) entry which is preliminary data.</text>
</comment>
<keyword evidence="4" id="KW-1185">Reference proteome</keyword>
<evidence type="ECO:0000313" key="4">
    <source>
        <dbReference type="Proteomes" id="UP000321927"/>
    </source>
</evidence>
<proteinExistence type="predicted"/>
<dbReference type="OrthoDB" id="771644at2"/>
<dbReference type="EMBL" id="VORV01000014">
    <property type="protein sequence ID" value="TXD76216.1"/>
    <property type="molecule type" value="Genomic_DNA"/>
</dbReference>
<dbReference type="Proteomes" id="UP000249115">
    <property type="component" value="Unassembled WGS sequence"/>
</dbReference>
<dbReference type="RefSeq" id="WP_086502707.1">
    <property type="nucleotide sequence ID" value="NZ_MSSV01000019.1"/>
</dbReference>
<dbReference type="Proteomes" id="UP000321927">
    <property type="component" value="Unassembled WGS sequence"/>
</dbReference>
<evidence type="ECO:0000313" key="1">
    <source>
        <dbReference type="EMBL" id="PZX52435.1"/>
    </source>
</evidence>
<evidence type="ECO:0000313" key="3">
    <source>
        <dbReference type="Proteomes" id="UP000249115"/>
    </source>
</evidence>
<reference evidence="2 4" key="2">
    <citation type="submission" date="2019-08" db="EMBL/GenBank/DDBJ databases">
        <title>Genome of Algoriphagus ratkowskyi IC026.</title>
        <authorList>
            <person name="Bowman J.P."/>
        </authorList>
    </citation>
    <scope>NUCLEOTIDE SEQUENCE [LARGE SCALE GENOMIC DNA]</scope>
    <source>
        <strain evidence="2 4">IC026</strain>
    </source>
</reference>
<name>A0A2W7RNU8_9BACT</name>
<evidence type="ECO:0000313" key="2">
    <source>
        <dbReference type="EMBL" id="TXD76216.1"/>
    </source>
</evidence>
<accession>A0A2W7RNU8</accession>
<organism evidence="1 3">
    <name type="scientific">Algoriphagus ratkowskyi</name>
    <dbReference type="NCBI Taxonomy" id="57028"/>
    <lineage>
        <taxon>Bacteria</taxon>
        <taxon>Pseudomonadati</taxon>
        <taxon>Bacteroidota</taxon>
        <taxon>Cytophagia</taxon>
        <taxon>Cytophagales</taxon>
        <taxon>Cyclobacteriaceae</taxon>
        <taxon>Algoriphagus</taxon>
    </lineage>
</organism>
<reference evidence="1 3" key="1">
    <citation type="submission" date="2018-06" db="EMBL/GenBank/DDBJ databases">
        <title>Genomic Encyclopedia of Archaeal and Bacterial Type Strains, Phase II (KMG-II): from individual species to whole genera.</title>
        <authorList>
            <person name="Goeker M."/>
        </authorList>
    </citation>
    <scope>NUCLEOTIDE SEQUENCE [LARGE SCALE GENOMIC DNA]</scope>
    <source>
        <strain evidence="1 3">DSM 22686</strain>
    </source>
</reference>
<gene>
    <name evidence="2" type="ORF">ESW18_17455</name>
    <name evidence="1" type="ORF">LV84_03441</name>
</gene>